<evidence type="ECO:0000313" key="3">
    <source>
        <dbReference type="EMBL" id="GBF91534.1"/>
    </source>
</evidence>
<dbReference type="EMBL" id="BDRX01000025">
    <property type="protein sequence ID" value="GBF91534.1"/>
    <property type="molecule type" value="Genomic_DNA"/>
</dbReference>
<name>A0A2V0NV72_9CHLO</name>
<dbReference type="GO" id="GO:0003688">
    <property type="term" value="F:DNA replication origin binding"/>
    <property type="evidence" value="ECO:0007669"/>
    <property type="project" value="TreeGrafter"/>
</dbReference>
<feature type="compositionally biased region" description="Low complexity" evidence="1">
    <location>
        <begin position="637"/>
        <end position="648"/>
    </location>
</feature>
<dbReference type="PANTHER" id="PTHR10763:SF26">
    <property type="entry name" value="CELL DIVISION CONTROL PROTEIN 6 HOMOLOG"/>
    <property type="match status" value="1"/>
</dbReference>
<comment type="caution">
    <text evidence="3">The sequence shown here is derived from an EMBL/GenBank/DDBJ whole genome shotgun (WGS) entry which is preliminary data.</text>
</comment>
<proteinExistence type="predicted"/>
<dbReference type="GO" id="GO:0006270">
    <property type="term" value="P:DNA replication initiation"/>
    <property type="evidence" value="ECO:0007669"/>
    <property type="project" value="TreeGrafter"/>
</dbReference>
<dbReference type="STRING" id="307507.A0A2V0NV72"/>
<sequence>MSAAVCDAHVGLHHDGQAAPAGVLASIDNVPTSPRGGKLYRTGSAAAATLPPRSPATPAQPRAPPSPEAEDFEDPLAPALAEARELLRAPSTTDAAEAPLGREAQHARLVGLVEAFADSGRGEALYVSGLPGTGKSHTVRRALAALDYEGGVTTLWVNCMAVSSAGEVYARIHAALAAATGAGAAAGAPPRTPAGAKRARGAAAGGFAPAAAAGPSSISYEQLIAALAGAASGGGSSAVKRRRASGAAAARGGGGTGRRVAVVLDELDALVGKGQQGVYELFMLPHQPGVRALVVGIANSIDLTERALPALKLRGCTPTLVAFPAYSTAQVVGIITTCLEQLPERLIDKTAIELCARQVASTSGDLRLAIKACRGALDALAVARAQHFAVAAAEAENGCGQAAGKAPPACVGVRDMMAALGRLAGVRSSQHGAATVASIRALPNQQQLLLYSLSVLCPPPEDAAPQSPAAAQGGAAGGGGTPQTAGRGRSAVSLWAELTPGGTHAARPVLVRTPSGSLPAGVGRRLFGAGGGSGKAAAGGGKGAVKGAAAAGGYVLAVPLGAAYAQYCRVCRLVGMAAATCAELKHMADLLAQMALLDVIEGAGGGSAAGTPSGKGGAAASTPGGGRRGPRRGPRGFGAAASAAAGSPAVGGGGGGGGGEVQLSLRVGHDEVQRALAANPALRCLVNDA</sequence>
<gene>
    <name evidence="3" type="ORF">Rsub_04274</name>
</gene>
<dbReference type="InParanoid" id="A0A2V0NV72"/>
<dbReference type="Proteomes" id="UP000247498">
    <property type="component" value="Unassembled WGS sequence"/>
</dbReference>
<dbReference type="PANTHER" id="PTHR10763">
    <property type="entry name" value="CELL DIVISION CONTROL PROTEIN 6-RELATED"/>
    <property type="match status" value="1"/>
</dbReference>
<feature type="compositionally biased region" description="Gly residues" evidence="1">
    <location>
        <begin position="607"/>
        <end position="627"/>
    </location>
</feature>
<dbReference type="InterPro" id="IPR041664">
    <property type="entry name" value="AAA_16"/>
</dbReference>
<evidence type="ECO:0000259" key="2">
    <source>
        <dbReference type="Pfam" id="PF13191"/>
    </source>
</evidence>
<evidence type="ECO:0000256" key="1">
    <source>
        <dbReference type="SAM" id="MobiDB-lite"/>
    </source>
</evidence>
<dbReference type="Gene3D" id="1.10.8.60">
    <property type="match status" value="1"/>
</dbReference>
<dbReference type="Pfam" id="PF13191">
    <property type="entry name" value="AAA_16"/>
    <property type="match status" value="1"/>
</dbReference>
<dbReference type="GO" id="GO:0033314">
    <property type="term" value="P:mitotic DNA replication checkpoint signaling"/>
    <property type="evidence" value="ECO:0007669"/>
    <property type="project" value="TreeGrafter"/>
</dbReference>
<organism evidence="3 4">
    <name type="scientific">Raphidocelis subcapitata</name>
    <dbReference type="NCBI Taxonomy" id="307507"/>
    <lineage>
        <taxon>Eukaryota</taxon>
        <taxon>Viridiplantae</taxon>
        <taxon>Chlorophyta</taxon>
        <taxon>core chlorophytes</taxon>
        <taxon>Chlorophyceae</taxon>
        <taxon>CS clade</taxon>
        <taxon>Sphaeropleales</taxon>
        <taxon>Selenastraceae</taxon>
        <taxon>Raphidocelis</taxon>
    </lineage>
</organism>
<dbReference type="GO" id="GO:0005634">
    <property type="term" value="C:nucleus"/>
    <property type="evidence" value="ECO:0007669"/>
    <property type="project" value="TreeGrafter"/>
</dbReference>
<dbReference type="InterPro" id="IPR027417">
    <property type="entry name" value="P-loop_NTPase"/>
</dbReference>
<feature type="domain" description="Orc1-like AAA ATPase" evidence="2">
    <location>
        <begin position="100"/>
        <end position="284"/>
    </location>
</feature>
<accession>A0A2V0NV72</accession>
<protein>
    <recommendedName>
        <fullName evidence="2">Orc1-like AAA ATPase domain-containing protein</fullName>
    </recommendedName>
</protein>
<dbReference type="SUPFAM" id="SSF52540">
    <property type="entry name" value="P-loop containing nucleoside triphosphate hydrolases"/>
    <property type="match status" value="1"/>
</dbReference>
<dbReference type="AlphaFoldDB" id="A0A2V0NV72"/>
<dbReference type="Gene3D" id="3.40.50.300">
    <property type="entry name" value="P-loop containing nucleotide triphosphate hydrolases"/>
    <property type="match status" value="2"/>
</dbReference>
<keyword evidence="4" id="KW-1185">Reference proteome</keyword>
<dbReference type="InterPro" id="IPR050311">
    <property type="entry name" value="ORC1/CDC6"/>
</dbReference>
<dbReference type="FunCoup" id="A0A2V0NV72">
    <property type="interactions" value="1190"/>
</dbReference>
<feature type="compositionally biased region" description="Low complexity" evidence="1">
    <location>
        <begin position="463"/>
        <end position="473"/>
    </location>
</feature>
<feature type="region of interest" description="Disordered" evidence="1">
    <location>
        <begin position="607"/>
        <end position="657"/>
    </location>
</feature>
<feature type="region of interest" description="Disordered" evidence="1">
    <location>
        <begin position="46"/>
        <end position="72"/>
    </location>
</feature>
<dbReference type="OrthoDB" id="1926878at2759"/>
<evidence type="ECO:0000313" key="4">
    <source>
        <dbReference type="Proteomes" id="UP000247498"/>
    </source>
</evidence>
<reference evidence="3 4" key="1">
    <citation type="journal article" date="2018" name="Sci. Rep.">
        <title>Raphidocelis subcapitata (=Pseudokirchneriella subcapitata) provides an insight into genome evolution and environmental adaptations in the Sphaeropleales.</title>
        <authorList>
            <person name="Suzuki S."/>
            <person name="Yamaguchi H."/>
            <person name="Nakajima N."/>
            <person name="Kawachi M."/>
        </authorList>
    </citation>
    <scope>NUCLEOTIDE SEQUENCE [LARGE SCALE GENOMIC DNA]</scope>
    <source>
        <strain evidence="3 4">NIES-35</strain>
    </source>
</reference>
<feature type="region of interest" description="Disordered" evidence="1">
    <location>
        <begin position="462"/>
        <end position="488"/>
    </location>
</feature>